<evidence type="ECO:0000256" key="5">
    <source>
        <dbReference type="ARBA" id="ARBA00023136"/>
    </source>
</evidence>
<keyword evidence="4 6" id="KW-1133">Transmembrane helix</keyword>
<dbReference type="Pfam" id="PF02653">
    <property type="entry name" value="BPD_transp_2"/>
    <property type="match status" value="1"/>
</dbReference>
<dbReference type="Proteomes" id="UP000665020">
    <property type="component" value="Chromosome"/>
</dbReference>
<feature type="transmembrane region" description="Helical" evidence="6">
    <location>
        <begin position="233"/>
        <end position="260"/>
    </location>
</feature>
<evidence type="ECO:0000256" key="3">
    <source>
        <dbReference type="ARBA" id="ARBA00022692"/>
    </source>
</evidence>
<feature type="transmembrane region" description="Helical" evidence="6">
    <location>
        <begin position="281"/>
        <end position="299"/>
    </location>
</feature>
<protein>
    <submittedName>
        <fullName evidence="7">Branched-chain amino acid ABC transporter permease</fullName>
    </submittedName>
</protein>
<feature type="transmembrane region" description="Helical" evidence="6">
    <location>
        <begin position="142"/>
        <end position="163"/>
    </location>
</feature>
<dbReference type="AlphaFoldDB" id="A0A8A7KAU4"/>
<sequence length="328" mass="35993">MGVVSFIIFFLTVAVIYAIFAIGTNISWGGTGLFNVSIHGMMIIGAYTTAILTTAATGTRLGGFGLPFIIGILGAMLAAGLASLLLTPFILRLKDNNYFALGCLGFAEIMRLIALQEEKITQGPMGIGMIPQPLRDLFASRFAYDLFFLVLVIVILLLVYLLVEKLIKSPWGRVLRSIREDENVSVSLGKNTLNYKIQTIIISSMLYGLGGALLAHFYTYITPNNFESLYTFIIWIMIIAGGVGNNLGAIAGALVIRLVWEGTIIAVDYLPPALATRMGDIRLFIIGLVLIIIMLRRPAGFFPESKRVSRFINKQGMLNKEEKQLELS</sequence>
<evidence type="ECO:0000313" key="7">
    <source>
        <dbReference type="EMBL" id="QTL97205.1"/>
    </source>
</evidence>
<dbReference type="KEGG" id="ifn:GM661_04040"/>
<evidence type="ECO:0000256" key="1">
    <source>
        <dbReference type="ARBA" id="ARBA00004651"/>
    </source>
</evidence>
<keyword evidence="2" id="KW-1003">Cell membrane</keyword>
<organism evidence="7 8">
    <name type="scientific">Iocasia fonsfrigidae</name>
    <dbReference type="NCBI Taxonomy" id="2682810"/>
    <lineage>
        <taxon>Bacteria</taxon>
        <taxon>Bacillati</taxon>
        <taxon>Bacillota</taxon>
        <taxon>Clostridia</taxon>
        <taxon>Halanaerobiales</taxon>
        <taxon>Halanaerobiaceae</taxon>
        <taxon>Iocasia</taxon>
    </lineage>
</organism>
<feature type="transmembrane region" description="Helical" evidence="6">
    <location>
        <begin position="6"/>
        <end position="26"/>
    </location>
</feature>
<reference evidence="7" key="1">
    <citation type="submission" date="2019-12" db="EMBL/GenBank/DDBJ databases">
        <authorList>
            <person name="zhang j."/>
            <person name="sun C.M."/>
        </authorList>
    </citation>
    <scope>NUCLEOTIDE SEQUENCE</scope>
    <source>
        <strain evidence="7">NS-1</strain>
    </source>
</reference>
<dbReference type="EMBL" id="CP046640">
    <property type="protein sequence ID" value="QTL97205.1"/>
    <property type="molecule type" value="Genomic_DNA"/>
</dbReference>
<accession>A0A8A7KAU4</accession>
<evidence type="ECO:0000256" key="4">
    <source>
        <dbReference type="ARBA" id="ARBA00022989"/>
    </source>
</evidence>
<feature type="transmembrane region" description="Helical" evidence="6">
    <location>
        <begin position="200"/>
        <end position="221"/>
    </location>
</feature>
<evidence type="ECO:0000256" key="2">
    <source>
        <dbReference type="ARBA" id="ARBA00022475"/>
    </source>
</evidence>
<feature type="transmembrane region" description="Helical" evidence="6">
    <location>
        <begin position="98"/>
        <end position="115"/>
    </location>
</feature>
<dbReference type="RefSeq" id="WP_230868851.1">
    <property type="nucleotide sequence ID" value="NZ_CP046640.1"/>
</dbReference>
<proteinExistence type="predicted"/>
<feature type="transmembrane region" description="Helical" evidence="6">
    <location>
        <begin position="68"/>
        <end position="91"/>
    </location>
</feature>
<name>A0A8A7KAU4_9FIRM</name>
<feature type="transmembrane region" description="Helical" evidence="6">
    <location>
        <begin position="33"/>
        <end position="56"/>
    </location>
</feature>
<dbReference type="GO" id="GO:0005886">
    <property type="term" value="C:plasma membrane"/>
    <property type="evidence" value="ECO:0007669"/>
    <property type="project" value="UniProtKB-SubCell"/>
</dbReference>
<comment type="subcellular location">
    <subcellularLocation>
        <location evidence="1">Cell membrane</location>
        <topology evidence="1">Multi-pass membrane protein</topology>
    </subcellularLocation>
</comment>
<evidence type="ECO:0000313" key="8">
    <source>
        <dbReference type="Proteomes" id="UP000665020"/>
    </source>
</evidence>
<gene>
    <name evidence="7" type="ORF">GM661_04040</name>
</gene>
<dbReference type="InterPro" id="IPR043428">
    <property type="entry name" value="LivM-like"/>
</dbReference>
<keyword evidence="8" id="KW-1185">Reference proteome</keyword>
<evidence type="ECO:0000256" key="6">
    <source>
        <dbReference type="SAM" id="Phobius"/>
    </source>
</evidence>
<dbReference type="PANTHER" id="PTHR30482">
    <property type="entry name" value="HIGH-AFFINITY BRANCHED-CHAIN AMINO ACID TRANSPORT SYSTEM PERMEASE"/>
    <property type="match status" value="1"/>
</dbReference>
<dbReference type="GO" id="GO:0015658">
    <property type="term" value="F:branched-chain amino acid transmembrane transporter activity"/>
    <property type="evidence" value="ECO:0007669"/>
    <property type="project" value="InterPro"/>
</dbReference>
<dbReference type="InterPro" id="IPR001851">
    <property type="entry name" value="ABC_transp_permease"/>
</dbReference>
<keyword evidence="3 6" id="KW-0812">Transmembrane</keyword>
<dbReference type="CDD" id="cd06581">
    <property type="entry name" value="TM_PBP1_LivM_like"/>
    <property type="match status" value="1"/>
</dbReference>
<keyword evidence="5 6" id="KW-0472">Membrane</keyword>
<dbReference type="PANTHER" id="PTHR30482:SF10">
    <property type="entry name" value="HIGH-AFFINITY BRANCHED-CHAIN AMINO ACID TRANSPORT PROTEIN BRAE"/>
    <property type="match status" value="1"/>
</dbReference>